<dbReference type="Proteomes" id="UP001497623">
    <property type="component" value="Unassembled WGS sequence"/>
</dbReference>
<keyword evidence="4" id="KW-1185">Reference proteome</keyword>
<evidence type="ECO:0000313" key="4">
    <source>
        <dbReference type="Proteomes" id="UP001497623"/>
    </source>
</evidence>
<dbReference type="InterPro" id="IPR026913">
    <property type="entry name" value="METTL24"/>
</dbReference>
<dbReference type="InterPro" id="IPR029063">
    <property type="entry name" value="SAM-dependent_MTases_sf"/>
</dbReference>
<dbReference type="EMBL" id="CAXKWB010006873">
    <property type="protein sequence ID" value="CAL4084746.1"/>
    <property type="molecule type" value="Genomic_DNA"/>
</dbReference>
<feature type="chain" id="PRO_5043618128" description="Methyltransferase domain-containing protein" evidence="1">
    <location>
        <begin position="32"/>
        <end position="466"/>
    </location>
</feature>
<comment type="caution">
    <text evidence="3">The sequence shown here is derived from an EMBL/GenBank/DDBJ whole genome shotgun (WGS) entry which is preliminary data.</text>
</comment>
<dbReference type="PANTHER" id="PTHR32026:SF10">
    <property type="entry name" value="METHYLTRANSFERASE-LIKE PROTEIN 24-RELATED"/>
    <property type="match status" value="1"/>
</dbReference>
<organism evidence="3 4">
    <name type="scientific">Meganyctiphanes norvegica</name>
    <name type="common">Northern krill</name>
    <name type="synonym">Thysanopoda norvegica</name>
    <dbReference type="NCBI Taxonomy" id="48144"/>
    <lineage>
        <taxon>Eukaryota</taxon>
        <taxon>Metazoa</taxon>
        <taxon>Ecdysozoa</taxon>
        <taxon>Arthropoda</taxon>
        <taxon>Crustacea</taxon>
        <taxon>Multicrustacea</taxon>
        <taxon>Malacostraca</taxon>
        <taxon>Eumalacostraca</taxon>
        <taxon>Eucarida</taxon>
        <taxon>Euphausiacea</taxon>
        <taxon>Euphausiidae</taxon>
        <taxon>Meganyctiphanes</taxon>
    </lineage>
</organism>
<protein>
    <recommendedName>
        <fullName evidence="2">Methyltransferase domain-containing protein</fullName>
    </recommendedName>
</protein>
<reference evidence="3 4" key="1">
    <citation type="submission" date="2024-05" db="EMBL/GenBank/DDBJ databases">
        <authorList>
            <person name="Wallberg A."/>
        </authorList>
    </citation>
    <scope>NUCLEOTIDE SEQUENCE [LARGE SCALE GENOMIC DNA]</scope>
</reference>
<sequence>MAFRRRPALAAAWIFILFFIYLDLQVLMTGAQNKVQNIVENKEDNKNIKYNRTLDPGDTVISNEDDKGELQLLYQSNSKSDKPEKKTTTDKLSYAKLFFDNVISNNSNAFKPQEKQVLSKPSNENIQQNSNIPQAMSPLLKTLGGMIGGLASQGVMDWFSPAEKEITVSTKKGIKNSLGQMDYVPYVESKFCKKGLYENKSYTSNSMIGSKEVEAKGSCSIPVLCGFDQFYSYLEKPKASCNKMEKVGGPHSMQVYLDGWKLKTKSNIGDGYKWVCFDNGFKYDDCVVYSFGINNEWTFDDNMDKKKHCKVFAFDPTMKAQDHNRSSRISFFHLGISNYKGYLTIGGKKRLVDSYRGIVEKLRHETTTIDYLKIDIEGSEIPVFQDILDNDLNLLDNIHQIGMEIHVGKADKEGFKKAKQYWEIFHRLECLGWRFLSNDMNQVPATHFSFKGTKRSCCYEVVWIKN</sequence>
<dbReference type="AlphaFoldDB" id="A0AAV2QG02"/>
<feature type="domain" description="Methyltransferase" evidence="2">
    <location>
        <begin position="267"/>
        <end position="443"/>
    </location>
</feature>
<dbReference type="SUPFAM" id="SSF53335">
    <property type="entry name" value="S-adenosyl-L-methionine-dependent methyltransferases"/>
    <property type="match status" value="1"/>
</dbReference>
<evidence type="ECO:0000256" key="1">
    <source>
        <dbReference type="SAM" id="SignalP"/>
    </source>
</evidence>
<dbReference type="InterPro" id="IPR025714">
    <property type="entry name" value="Methyltranfer_dom"/>
</dbReference>
<feature type="signal peptide" evidence="1">
    <location>
        <begin position="1"/>
        <end position="31"/>
    </location>
</feature>
<dbReference type="Pfam" id="PF13383">
    <property type="entry name" value="Methyltransf_22"/>
    <property type="match status" value="1"/>
</dbReference>
<evidence type="ECO:0000259" key="2">
    <source>
        <dbReference type="Pfam" id="PF13383"/>
    </source>
</evidence>
<evidence type="ECO:0000313" key="3">
    <source>
        <dbReference type="EMBL" id="CAL4084746.1"/>
    </source>
</evidence>
<proteinExistence type="predicted"/>
<dbReference type="PANTHER" id="PTHR32026">
    <property type="entry name" value="METHYLTRANSFERASE-LIKE PROTEIN 24"/>
    <property type="match status" value="1"/>
</dbReference>
<accession>A0AAV2QG02</accession>
<keyword evidence="1" id="KW-0732">Signal</keyword>
<gene>
    <name evidence="3" type="ORF">MNOR_LOCUS12504</name>
</gene>
<name>A0AAV2QG02_MEGNR</name>